<dbReference type="Pfam" id="PF00535">
    <property type="entry name" value="Glycos_transf_2"/>
    <property type="match status" value="1"/>
</dbReference>
<evidence type="ECO:0000256" key="7">
    <source>
        <dbReference type="ARBA" id="ARBA00037904"/>
    </source>
</evidence>
<comment type="function">
    <text evidence="6">Catalyzes the glycosylation of 4,4'-diaponeurosporenoate, i.e. the esterification of glucose at the C1'' position with the carboxyl group of 4,4'-diaponeurosporenic acid, to form glycosyl-4,4'-diaponeurosporenoate. This is a step in the biosynthesis of staphyloxanthin, an orange pigment present in most staphylococci strains.</text>
</comment>
<evidence type="ECO:0000256" key="9">
    <source>
        <dbReference type="ARBA" id="ARBA00040345"/>
    </source>
</evidence>
<dbReference type="SUPFAM" id="SSF53448">
    <property type="entry name" value="Nucleotide-diphospho-sugar transferases"/>
    <property type="match status" value="1"/>
</dbReference>
<evidence type="ECO:0000256" key="3">
    <source>
        <dbReference type="ARBA" id="ARBA00022676"/>
    </source>
</evidence>
<organism evidence="12 13">
    <name type="scientific">Rothia santali</name>
    <dbReference type="NCBI Taxonomy" id="2949643"/>
    <lineage>
        <taxon>Bacteria</taxon>
        <taxon>Bacillati</taxon>
        <taxon>Actinomycetota</taxon>
        <taxon>Actinomycetes</taxon>
        <taxon>Micrococcales</taxon>
        <taxon>Micrococcaceae</taxon>
        <taxon>Rothia</taxon>
    </lineage>
</organism>
<comment type="pathway">
    <text evidence="7">Carotenoid biosynthesis; staphyloxanthin biosynthesis; staphyloxanthin from farnesyl diphosphate: step 4/5.</text>
</comment>
<dbReference type="InterPro" id="IPR001173">
    <property type="entry name" value="Glyco_trans_2-like"/>
</dbReference>
<name>A0A9X2HE55_9MICC</name>
<dbReference type="CDD" id="cd00761">
    <property type="entry name" value="Glyco_tranf_GTA_type"/>
    <property type="match status" value="1"/>
</dbReference>
<keyword evidence="2" id="KW-1003">Cell membrane</keyword>
<evidence type="ECO:0000256" key="1">
    <source>
        <dbReference type="ARBA" id="ARBA00004236"/>
    </source>
</evidence>
<dbReference type="GO" id="GO:0005886">
    <property type="term" value="C:plasma membrane"/>
    <property type="evidence" value="ECO:0007669"/>
    <property type="project" value="UniProtKB-SubCell"/>
</dbReference>
<keyword evidence="13" id="KW-1185">Reference proteome</keyword>
<dbReference type="AlphaFoldDB" id="A0A9X2HE55"/>
<comment type="subcellular location">
    <subcellularLocation>
        <location evidence="1">Cell membrane</location>
    </subcellularLocation>
</comment>
<evidence type="ECO:0000256" key="5">
    <source>
        <dbReference type="ARBA" id="ARBA00023136"/>
    </source>
</evidence>
<accession>A0A9X2HE55</accession>
<keyword evidence="5" id="KW-0472">Membrane</keyword>
<comment type="similarity">
    <text evidence="8">Belongs to the glycosyltransferase 2 family. CrtQ subfamily.</text>
</comment>
<protein>
    <recommendedName>
        <fullName evidence="9">4,4'-diaponeurosporenoate glycosyltransferase</fullName>
    </recommendedName>
</protein>
<evidence type="ECO:0000313" key="13">
    <source>
        <dbReference type="Proteomes" id="UP001139502"/>
    </source>
</evidence>
<dbReference type="RefSeq" id="WP_254167562.1">
    <property type="nucleotide sequence ID" value="NZ_JANAFB010000031.1"/>
</dbReference>
<dbReference type="Proteomes" id="UP001139502">
    <property type="component" value="Unassembled WGS sequence"/>
</dbReference>
<proteinExistence type="inferred from homology"/>
<feature type="region of interest" description="Disordered" evidence="10">
    <location>
        <begin position="273"/>
        <end position="303"/>
    </location>
</feature>
<dbReference type="EMBL" id="JANAFB010000031">
    <property type="protein sequence ID" value="MCP3426630.1"/>
    <property type="molecule type" value="Genomic_DNA"/>
</dbReference>
<evidence type="ECO:0000256" key="2">
    <source>
        <dbReference type="ARBA" id="ARBA00022475"/>
    </source>
</evidence>
<dbReference type="InterPro" id="IPR029044">
    <property type="entry name" value="Nucleotide-diphossugar_trans"/>
</dbReference>
<dbReference type="PANTHER" id="PTHR43646">
    <property type="entry name" value="GLYCOSYLTRANSFERASE"/>
    <property type="match status" value="1"/>
</dbReference>
<evidence type="ECO:0000313" key="12">
    <source>
        <dbReference type="EMBL" id="MCP3426630.1"/>
    </source>
</evidence>
<comment type="caution">
    <text evidence="12">The sequence shown here is derived from an EMBL/GenBank/DDBJ whole genome shotgun (WGS) entry which is preliminary data.</text>
</comment>
<sequence>MDLNAAGGERTGTAPEAIGGAPERVGAAPEGISVVVPVRDDAEHLWTCLLGLSLQELPPDEVVVVDNGSRDGLDEVLAAARRRWALPLRVIREPRPGVAFAAAAGYDAARHPLILRCDADSVPPPGWTARHARLLRAADAGTVASTGTGRFRPAPRWLGETACRLYIRAYRVIGGLALGHAPLWGSNMAMRASWWAQARPGVHLTAGVHDDYDLSFRLRPGQRFVVDGGNVIGVSWRAVVMPRRVARQLRMAVRVIALQWPEQRPWRRLAARASATLGGPAGSRGLRGRRGPRSSRGTGRTRA</sequence>
<keyword evidence="3" id="KW-0328">Glycosyltransferase</keyword>
<dbReference type="Gene3D" id="3.90.550.10">
    <property type="entry name" value="Spore Coat Polysaccharide Biosynthesis Protein SpsA, Chain A"/>
    <property type="match status" value="1"/>
</dbReference>
<evidence type="ECO:0000256" key="10">
    <source>
        <dbReference type="SAM" id="MobiDB-lite"/>
    </source>
</evidence>
<evidence type="ECO:0000256" key="8">
    <source>
        <dbReference type="ARBA" id="ARBA00038120"/>
    </source>
</evidence>
<feature type="domain" description="Glycosyltransferase 2-like" evidence="11">
    <location>
        <begin position="33"/>
        <end position="157"/>
    </location>
</feature>
<evidence type="ECO:0000256" key="4">
    <source>
        <dbReference type="ARBA" id="ARBA00022679"/>
    </source>
</evidence>
<dbReference type="GO" id="GO:0016757">
    <property type="term" value="F:glycosyltransferase activity"/>
    <property type="evidence" value="ECO:0007669"/>
    <property type="project" value="UniProtKB-KW"/>
</dbReference>
<dbReference type="PANTHER" id="PTHR43646:SF2">
    <property type="entry name" value="GLYCOSYLTRANSFERASE 2-LIKE DOMAIN-CONTAINING PROTEIN"/>
    <property type="match status" value="1"/>
</dbReference>
<reference evidence="12" key="1">
    <citation type="submission" date="2022-06" db="EMBL/GenBank/DDBJ databases">
        <title>Rothia sp. isolated from sandalwood seedling.</title>
        <authorList>
            <person name="Tuikhar N."/>
            <person name="Kirdat K."/>
            <person name="Thorat V."/>
            <person name="Swetha P."/>
            <person name="Padma S."/>
            <person name="Sundararaj R."/>
            <person name="Yadav A."/>
        </authorList>
    </citation>
    <scope>NUCLEOTIDE SEQUENCE</scope>
    <source>
        <strain evidence="12">AR01</strain>
    </source>
</reference>
<evidence type="ECO:0000259" key="11">
    <source>
        <dbReference type="Pfam" id="PF00535"/>
    </source>
</evidence>
<feature type="region of interest" description="Disordered" evidence="10">
    <location>
        <begin position="1"/>
        <end position="23"/>
    </location>
</feature>
<gene>
    <name evidence="12" type="ORF">NBM05_11605</name>
</gene>
<feature type="compositionally biased region" description="Basic residues" evidence="10">
    <location>
        <begin position="286"/>
        <end position="303"/>
    </location>
</feature>
<keyword evidence="4" id="KW-0808">Transferase</keyword>
<evidence type="ECO:0000256" key="6">
    <source>
        <dbReference type="ARBA" id="ARBA00037281"/>
    </source>
</evidence>